<dbReference type="EMBL" id="RKLX01000013">
    <property type="protein sequence ID" value="TGD18351.1"/>
    <property type="molecule type" value="Genomic_DNA"/>
</dbReference>
<dbReference type="RefSeq" id="WP_135368273.1">
    <property type="nucleotide sequence ID" value="NZ_RKLX01000013.1"/>
</dbReference>
<gene>
    <name evidence="2" type="ORF">EGT51_08545</name>
</gene>
<evidence type="ECO:0000256" key="1">
    <source>
        <dbReference type="SAM" id="MobiDB-lite"/>
    </source>
</evidence>
<protein>
    <submittedName>
        <fullName evidence="2">Uncharacterized protein</fullName>
    </submittedName>
</protein>
<dbReference type="AlphaFoldDB" id="A0A4Z0J6Z1"/>
<keyword evidence="3" id="KW-1185">Reference proteome</keyword>
<evidence type="ECO:0000313" key="3">
    <source>
        <dbReference type="Proteomes" id="UP000297348"/>
    </source>
</evidence>
<sequence>MADDGFEGFPLFTLGVGVDGEPWVKSTNAATVMKDPAKYSQALGLLIGEMRDKLHLTDEQAFNAFLHLALQQAAANTATVPRPTTAQHVKLSGKNLRSGRREIHQITLADLTDVAANEDVVYLTFKSTILGIIMNDAYQAAKLAMGKRDFKYFLDEANLNFALYAYPADLKALHTIFAYARDHQLYTELHPDETVAADAPDTPAEFDKFMQSMFDEMSNDTPHDSGNVLPFRPKEK</sequence>
<comment type="caution">
    <text evidence="2">The sequence shown here is derived from an EMBL/GenBank/DDBJ whole genome shotgun (WGS) entry which is preliminary data.</text>
</comment>
<dbReference type="Proteomes" id="UP000297348">
    <property type="component" value="Unassembled WGS sequence"/>
</dbReference>
<name>A0A4Z0J6Z1_9LACO</name>
<proteinExistence type="predicted"/>
<reference evidence="2 3" key="1">
    <citation type="submission" date="2018-10" db="EMBL/GenBank/DDBJ databases">
        <title>Lactobacillus sp. R7 and Lactobacillus sp. R19 isolated from fermented mustard green product of Taiwan.</title>
        <authorList>
            <person name="Lin S.-T."/>
        </authorList>
    </citation>
    <scope>NUCLEOTIDE SEQUENCE [LARGE SCALE GENOMIC DNA]</scope>
    <source>
        <strain evidence="2 3">BCRC 81129</strain>
    </source>
</reference>
<organism evidence="2 3">
    <name type="scientific">Levilactobacillus suantsaiihabitans</name>
    <dbReference type="NCBI Taxonomy" id="2487722"/>
    <lineage>
        <taxon>Bacteria</taxon>
        <taxon>Bacillati</taxon>
        <taxon>Bacillota</taxon>
        <taxon>Bacilli</taxon>
        <taxon>Lactobacillales</taxon>
        <taxon>Lactobacillaceae</taxon>
        <taxon>Levilactobacillus</taxon>
    </lineage>
</organism>
<evidence type="ECO:0000313" key="2">
    <source>
        <dbReference type="EMBL" id="TGD18351.1"/>
    </source>
</evidence>
<accession>A0A4Z0J6Z1</accession>
<feature type="region of interest" description="Disordered" evidence="1">
    <location>
        <begin position="216"/>
        <end position="236"/>
    </location>
</feature>
<dbReference type="OrthoDB" id="2295046at2"/>